<name>A0A9P9HYN6_FUSSL</name>
<evidence type="ECO:0000256" key="5">
    <source>
        <dbReference type="ARBA" id="ARBA00022840"/>
    </source>
</evidence>
<keyword evidence="3" id="KW-0547">Nucleotide-binding</keyword>
<evidence type="ECO:0000256" key="6">
    <source>
        <dbReference type="ARBA" id="ARBA00047919"/>
    </source>
</evidence>
<dbReference type="GO" id="GO:0005524">
    <property type="term" value="F:ATP binding"/>
    <property type="evidence" value="ECO:0007669"/>
    <property type="project" value="UniProtKB-KW"/>
</dbReference>
<accession>A0A9P9HYN6</accession>
<dbReference type="InterPro" id="IPR000719">
    <property type="entry name" value="Prot_kinase_dom"/>
</dbReference>
<feature type="domain" description="Protein kinase" evidence="8">
    <location>
        <begin position="47"/>
        <end position="286"/>
    </location>
</feature>
<dbReference type="Pfam" id="PF00069">
    <property type="entry name" value="Pkinase"/>
    <property type="match status" value="1"/>
</dbReference>
<dbReference type="AlphaFoldDB" id="A0A9P9HYN6"/>
<evidence type="ECO:0000313" key="10">
    <source>
        <dbReference type="Proteomes" id="UP000736672"/>
    </source>
</evidence>
<gene>
    <name evidence="9" type="ORF">B0J15DRAFT_236965</name>
</gene>
<evidence type="ECO:0000256" key="4">
    <source>
        <dbReference type="ARBA" id="ARBA00022777"/>
    </source>
</evidence>
<dbReference type="InterPro" id="IPR050538">
    <property type="entry name" value="MAP_kinase_kinase_kinase"/>
</dbReference>
<dbReference type="PANTHER" id="PTHR48016:SF56">
    <property type="entry name" value="MAPKK KINASE"/>
    <property type="match status" value="1"/>
</dbReference>
<dbReference type="InterPro" id="IPR008271">
    <property type="entry name" value="Ser/Thr_kinase_AS"/>
</dbReference>
<dbReference type="OrthoDB" id="10252171at2759"/>
<dbReference type="PROSITE" id="PS00108">
    <property type="entry name" value="PROTEIN_KINASE_ST"/>
    <property type="match status" value="1"/>
</dbReference>
<evidence type="ECO:0000259" key="8">
    <source>
        <dbReference type="PROSITE" id="PS50011"/>
    </source>
</evidence>
<keyword evidence="10" id="KW-1185">Reference proteome</keyword>
<dbReference type="EC" id="2.7.11.24" evidence="1"/>
<dbReference type="SMART" id="SM00220">
    <property type="entry name" value="S_TKc"/>
    <property type="match status" value="1"/>
</dbReference>
<dbReference type="PROSITE" id="PS50011">
    <property type="entry name" value="PROTEIN_KINASE_DOM"/>
    <property type="match status" value="1"/>
</dbReference>
<evidence type="ECO:0000313" key="9">
    <source>
        <dbReference type="EMBL" id="KAH7266020.1"/>
    </source>
</evidence>
<organism evidence="9 10">
    <name type="scientific">Fusarium solani</name>
    <name type="common">Filamentous fungus</name>
    <dbReference type="NCBI Taxonomy" id="169388"/>
    <lineage>
        <taxon>Eukaryota</taxon>
        <taxon>Fungi</taxon>
        <taxon>Dikarya</taxon>
        <taxon>Ascomycota</taxon>
        <taxon>Pezizomycotina</taxon>
        <taxon>Sordariomycetes</taxon>
        <taxon>Hypocreomycetidae</taxon>
        <taxon>Hypocreales</taxon>
        <taxon>Nectriaceae</taxon>
        <taxon>Fusarium</taxon>
        <taxon>Fusarium solani species complex</taxon>
    </lineage>
</organism>
<evidence type="ECO:0000256" key="3">
    <source>
        <dbReference type="ARBA" id="ARBA00022741"/>
    </source>
</evidence>
<evidence type="ECO:0000256" key="2">
    <source>
        <dbReference type="ARBA" id="ARBA00022679"/>
    </source>
</evidence>
<dbReference type="Gene3D" id="1.10.510.10">
    <property type="entry name" value="Transferase(Phosphotransferase) domain 1"/>
    <property type="match status" value="1"/>
</dbReference>
<evidence type="ECO:0000256" key="1">
    <source>
        <dbReference type="ARBA" id="ARBA00012411"/>
    </source>
</evidence>
<dbReference type="InterPro" id="IPR011009">
    <property type="entry name" value="Kinase-like_dom_sf"/>
</dbReference>
<comment type="catalytic activity">
    <reaction evidence="7">
        <text>L-seryl-[protein] + ATP = O-phospho-L-seryl-[protein] + ADP + H(+)</text>
        <dbReference type="Rhea" id="RHEA:17989"/>
        <dbReference type="Rhea" id="RHEA-COMP:9863"/>
        <dbReference type="Rhea" id="RHEA-COMP:11604"/>
        <dbReference type="ChEBI" id="CHEBI:15378"/>
        <dbReference type="ChEBI" id="CHEBI:29999"/>
        <dbReference type="ChEBI" id="CHEBI:30616"/>
        <dbReference type="ChEBI" id="CHEBI:83421"/>
        <dbReference type="ChEBI" id="CHEBI:456216"/>
        <dbReference type="EC" id="2.7.11.24"/>
    </reaction>
    <physiologicalReaction direction="left-to-right" evidence="7">
        <dbReference type="Rhea" id="RHEA:17990"/>
    </physiologicalReaction>
</comment>
<sequence length="286" mass="32535">MPSRQVLPDHVRDAKIETDFLDSCTRHVVYEAEPSPSSRSLRREERWQRESLLGRGTFGMVHLERCITGNDNKVRAVKEIMKGIIVGVEDDWIRELDAVFKFSHPKYRHCFVRSEGWYELNDRIFIIMKYMPLGDLQINLNDEPLSEFEGRQITEQVLEAVGFMHNSGFLHYDLKPSNIMVVSRAPAWHVRVADFGISMRLTDQNTVTVVHRGTLGYAAPEVIVSTDHPCSPADMWSLGCVVHKILTGTPPLPPSLIYFGSTPVCLSFRGITCFRAKSRIMGETLS</sequence>
<evidence type="ECO:0000256" key="7">
    <source>
        <dbReference type="ARBA" id="ARBA00048130"/>
    </source>
</evidence>
<dbReference type="Proteomes" id="UP000736672">
    <property type="component" value="Unassembled WGS sequence"/>
</dbReference>
<dbReference type="EMBL" id="JAGTJS010000006">
    <property type="protein sequence ID" value="KAH7266020.1"/>
    <property type="molecule type" value="Genomic_DNA"/>
</dbReference>
<protein>
    <recommendedName>
        <fullName evidence="1">mitogen-activated protein kinase</fullName>
        <ecNumber evidence="1">2.7.11.24</ecNumber>
    </recommendedName>
</protein>
<proteinExistence type="predicted"/>
<comment type="caution">
    <text evidence="9">The sequence shown here is derived from an EMBL/GenBank/DDBJ whole genome shotgun (WGS) entry which is preliminary data.</text>
</comment>
<dbReference type="PANTHER" id="PTHR48016">
    <property type="entry name" value="MAP KINASE KINASE KINASE SSK2-RELATED-RELATED"/>
    <property type="match status" value="1"/>
</dbReference>
<keyword evidence="2" id="KW-0808">Transferase</keyword>
<reference evidence="9" key="1">
    <citation type="journal article" date="2021" name="Nat. Commun.">
        <title>Genetic determinants of endophytism in the Arabidopsis root mycobiome.</title>
        <authorList>
            <person name="Mesny F."/>
            <person name="Miyauchi S."/>
            <person name="Thiergart T."/>
            <person name="Pickel B."/>
            <person name="Atanasova L."/>
            <person name="Karlsson M."/>
            <person name="Huettel B."/>
            <person name="Barry K.W."/>
            <person name="Haridas S."/>
            <person name="Chen C."/>
            <person name="Bauer D."/>
            <person name="Andreopoulos W."/>
            <person name="Pangilinan J."/>
            <person name="LaButti K."/>
            <person name="Riley R."/>
            <person name="Lipzen A."/>
            <person name="Clum A."/>
            <person name="Drula E."/>
            <person name="Henrissat B."/>
            <person name="Kohler A."/>
            <person name="Grigoriev I.V."/>
            <person name="Martin F.M."/>
            <person name="Hacquard S."/>
        </authorList>
    </citation>
    <scope>NUCLEOTIDE SEQUENCE</scope>
    <source>
        <strain evidence="9">FSSC 5 MPI-SDFR-AT-0091</strain>
    </source>
</reference>
<keyword evidence="4 9" id="KW-0418">Kinase</keyword>
<dbReference type="GO" id="GO:0004707">
    <property type="term" value="F:MAP kinase activity"/>
    <property type="evidence" value="ECO:0007669"/>
    <property type="project" value="UniProtKB-EC"/>
</dbReference>
<keyword evidence="5" id="KW-0067">ATP-binding</keyword>
<dbReference type="SUPFAM" id="SSF56112">
    <property type="entry name" value="Protein kinase-like (PK-like)"/>
    <property type="match status" value="1"/>
</dbReference>
<comment type="catalytic activity">
    <reaction evidence="6">
        <text>L-threonyl-[protein] + ATP = O-phospho-L-threonyl-[protein] + ADP + H(+)</text>
        <dbReference type="Rhea" id="RHEA:46608"/>
        <dbReference type="Rhea" id="RHEA-COMP:11060"/>
        <dbReference type="Rhea" id="RHEA-COMP:11605"/>
        <dbReference type="ChEBI" id="CHEBI:15378"/>
        <dbReference type="ChEBI" id="CHEBI:30013"/>
        <dbReference type="ChEBI" id="CHEBI:30616"/>
        <dbReference type="ChEBI" id="CHEBI:61977"/>
        <dbReference type="ChEBI" id="CHEBI:456216"/>
        <dbReference type="EC" id="2.7.11.24"/>
    </reaction>
    <physiologicalReaction direction="left-to-right" evidence="6">
        <dbReference type="Rhea" id="RHEA:46609"/>
    </physiologicalReaction>
</comment>